<sequence length="165" mass="19340">MGFLLIFLTMLHLVTLTMLYIATLDKSWWVWDDLEITDLWYNCFHDNATNAWLCAATRENDWLQSIQALMVLSLVFSSVSFLVFLIQLFTMSKGRLFYFTGLCQAFAGFTTFAACLIFTFHRKDIFTESRDFKEGRFGYCFILAWLCVPLLLVSGVLYFHLRKKQ</sequence>
<organism evidence="7 8">
    <name type="scientific">Gasterosteus aculeatus aculeatus</name>
    <name type="common">three-spined stickleback</name>
    <dbReference type="NCBI Taxonomy" id="481459"/>
    <lineage>
        <taxon>Eukaryota</taxon>
        <taxon>Metazoa</taxon>
        <taxon>Chordata</taxon>
        <taxon>Craniata</taxon>
        <taxon>Vertebrata</taxon>
        <taxon>Euteleostomi</taxon>
        <taxon>Actinopterygii</taxon>
        <taxon>Neopterygii</taxon>
        <taxon>Teleostei</taxon>
        <taxon>Neoteleostei</taxon>
        <taxon>Acanthomorphata</taxon>
        <taxon>Eupercaria</taxon>
        <taxon>Perciformes</taxon>
        <taxon>Cottioidei</taxon>
        <taxon>Gasterosteales</taxon>
        <taxon>Gasterosteidae</taxon>
        <taxon>Gasterosteus</taxon>
    </lineage>
</organism>
<evidence type="ECO:0000256" key="6">
    <source>
        <dbReference type="RuleBase" id="RU363088"/>
    </source>
</evidence>
<keyword evidence="4 6" id="KW-1133">Transmembrane helix</keyword>
<reference evidence="7" key="2">
    <citation type="submission" date="2025-08" db="UniProtKB">
        <authorList>
            <consortium name="Ensembl"/>
        </authorList>
    </citation>
    <scope>IDENTIFICATION</scope>
</reference>
<evidence type="ECO:0000256" key="5">
    <source>
        <dbReference type="ARBA" id="ARBA00023136"/>
    </source>
</evidence>
<dbReference type="KEGG" id="gat:120835172"/>
<comment type="subcellular location">
    <subcellularLocation>
        <location evidence="1 6">Membrane</location>
        <topology evidence="1 6">Multi-pass membrane protein</topology>
    </subcellularLocation>
</comment>
<feature type="transmembrane region" description="Helical" evidence="6">
    <location>
        <begin position="96"/>
        <end position="121"/>
    </location>
</feature>
<name>A0AAQ4QVQ8_GASAC</name>
<keyword evidence="8" id="KW-1185">Reference proteome</keyword>
<reference evidence="7 8" key="1">
    <citation type="journal article" date="2021" name="G3 (Bethesda)">
        <title>Improved contiguity of the threespine stickleback genome using long-read sequencing.</title>
        <authorList>
            <person name="Nath S."/>
            <person name="Shaw D.E."/>
            <person name="White M.A."/>
        </authorList>
    </citation>
    <scope>NUCLEOTIDE SEQUENCE [LARGE SCALE GENOMIC DNA]</scope>
    <source>
        <strain evidence="7 8">Lake Benthic</strain>
    </source>
</reference>
<dbReference type="InterPro" id="IPR050579">
    <property type="entry name" value="PMP-22/EMP/MP20-like"/>
</dbReference>
<protein>
    <submittedName>
        <fullName evidence="7">Epithelial membrane protein 3a (MAM blood group)</fullName>
    </submittedName>
</protein>
<dbReference type="GeneID" id="120835172"/>
<comment type="similarity">
    <text evidence="2 6">Belongs to the PMP-22/EMP/MP20 family.</text>
</comment>
<reference evidence="7" key="3">
    <citation type="submission" date="2025-09" db="UniProtKB">
        <authorList>
            <consortium name="Ensembl"/>
        </authorList>
    </citation>
    <scope>IDENTIFICATION</scope>
</reference>
<feature type="transmembrane region" description="Helical" evidence="6">
    <location>
        <begin position="141"/>
        <end position="161"/>
    </location>
</feature>
<evidence type="ECO:0000313" key="7">
    <source>
        <dbReference type="Ensembl" id="ENSGACP00000054588.1"/>
    </source>
</evidence>
<dbReference type="CTD" id="796607"/>
<evidence type="ECO:0000256" key="2">
    <source>
        <dbReference type="ARBA" id="ARBA00006864"/>
    </source>
</evidence>
<feature type="transmembrane region" description="Helical" evidence="6">
    <location>
        <begin position="66"/>
        <end position="89"/>
    </location>
</feature>
<dbReference type="InterPro" id="IPR004031">
    <property type="entry name" value="PMP22/EMP/MP20/Claudin"/>
</dbReference>
<dbReference type="PRINTS" id="PR01453">
    <property type="entry name" value="EPMEMFAMILY"/>
</dbReference>
<dbReference type="Pfam" id="PF00822">
    <property type="entry name" value="PMP22_Claudin"/>
    <property type="match status" value="1"/>
</dbReference>
<evidence type="ECO:0000256" key="4">
    <source>
        <dbReference type="ARBA" id="ARBA00022989"/>
    </source>
</evidence>
<dbReference type="InterPro" id="IPR004032">
    <property type="entry name" value="PMP22_EMP_MP20"/>
</dbReference>
<evidence type="ECO:0000256" key="3">
    <source>
        <dbReference type="ARBA" id="ARBA00022692"/>
    </source>
</evidence>
<evidence type="ECO:0000256" key="1">
    <source>
        <dbReference type="ARBA" id="ARBA00004141"/>
    </source>
</evidence>
<dbReference type="GeneTree" id="ENSGT00950000182696"/>
<proteinExistence type="inferred from homology"/>
<keyword evidence="5 6" id="KW-0472">Membrane</keyword>
<dbReference type="Proteomes" id="UP000007635">
    <property type="component" value="Chromosome XVII"/>
</dbReference>
<accession>A0AAQ4QVQ8</accession>
<dbReference type="PANTHER" id="PTHR10671:SF8">
    <property type="entry name" value="EPITHELIAL MEMBRANE PROTEIN 3"/>
    <property type="match status" value="1"/>
</dbReference>
<dbReference type="PANTHER" id="PTHR10671">
    <property type="entry name" value="EPITHELIAL MEMBRANE PROTEIN-RELATED"/>
    <property type="match status" value="1"/>
</dbReference>
<dbReference type="Gene3D" id="1.20.140.150">
    <property type="match status" value="1"/>
</dbReference>
<keyword evidence="3 6" id="KW-0812">Transmembrane</keyword>
<evidence type="ECO:0000313" key="8">
    <source>
        <dbReference type="Proteomes" id="UP000007635"/>
    </source>
</evidence>
<dbReference type="Ensembl" id="ENSGACT00000049691.1">
    <property type="protein sequence ID" value="ENSGACP00000054588.1"/>
    <property type="gene ID" value="ENSGACG00000037837.1"/>
</dbReference>
<comment type="caution">
    <text evidence="6">Lacks conserved residue(s) required for the propagation of feature annotation.</text>
</comment>
<dbReference type="AlphaFoldDB" id="A0AAQ4QVQ8"/>
<dbReference type="GO" id="GO:0005886">
    <property type="term" value="C:plasma membrane"/>
    <property type="evidence" value="ECO:0007669"/>
    <property type="project" value="TreeGrafter"/>
</dbReference>
<dbReference type="RefSeq" id="XP_040059756.1">
    <property type="nucleotide sequence ID" value="XM_040203822.1"/>
</dbReference>